<evidence type="ECO:0000259" key="1">
    <source>
        <dbReference type="Pfam" id="PF10213"/>
    </source>
</evidence>
<dbReference type="PANTHER" id="PTHR13490:SF0">
    <property type="entry name" value="SMALL RIBOSOMAL SUBUNIT PROTEIN MS35"/>
    <property type="match status" value="1"/>
</dbReference>
<dbReference type="VEuPathDB" id="FungiDB:PDIP_44050"/>
<dbReference type="PANTHER" id="PTHR13490">
    <property type="entry name" value="MITOCHONDRIAL 28S RIBOSOMAL PROTEIN S28"/>
    <property type="match status" value="1"/>
</dbReference>
<dbReference type="EMBL" id="CP060777">
    <property type="protein sequence ID" value="QQK46069.1"/>
    <property type="molecule type" value="Genomic_DNA"/>
</dbReference>
<dbReference type="GO" id="GO:0003735">
    <property type="term" value="F:structural constituent of ribosome"/>
    <property type="evidence" value="ECO:0007669"/>
    <property type="project" value="InterPro"/>
</dbReference>
<evidence type="ECO:0000313" key="3">
    <source>
        <dbReference type="Proteomes" id="UP000595662"/>
    </source>
</evidence>
<reference evidence="2 3" key="1">
    <citation type="submission" date="2020-08" db="EMBL/GenBank/DDBJ databases">
        <title>The completed genome sequence of the pathogenic ascomycete fungus Penicillium digitatum.</title>
        <authorList>
            <person name="Wang M."/>
        </authorList>
    </citation>
    <scope>NUCLEOTIDE SEQUENCE [LARGE SCALE GENOMIC DNA]</scope>
    <source>
        <strain evidence="2 3">PdW03</strain>
    </source>
</reference>
<dbReference type="RefSeq" id="XP_014534695.1">
    <property type="nucleotide sequence ID" value="XM_014679209.1"/>
</dbReference>
<keyword evidence="2" id="KW-0689">Ribosomal protein</keyword>
<evidence type="ECO:0000313" key="2">
    <source>
        <dbReference type="EMBL" id="QQK46069.1"/>
    </source>
</evidence>
<gene>
    <name evidence="2" type="ORF">Pdw03_0967</name>
</gene>
<dbReference type="GeneID" id="26232723"/>
<dbReference type="AlphaFoldDB" id="A0A7T7BNA4"/>
<organism evidence="2 3">
    <name type="scientific">Penicillium digitatum</name>
    <name type="common">Green mold</name>
    <dbReference type="NCBI Taxonomy" id="36651"/>
    <lineage>
        <taxon>Eukaryota</taxon>
        <taxon>Fungi</taxon>
        <taxon>Dikarya</taxon>
        <taxon>Ascomycota</taxon>
        <taxon>Pezizomycotina</taxon>
        <taxon>Eurotiomycetes</taxon>
        <taxon>Eurotiomycetidae</taxon>
        <taxon>Eurotiales</taxon>
        <taxon>Aspergillaceae</taxon>
        <taxon>Penicillium</taxon>
    </lineage>
</organism>
<proteinExistence type="predicted"/>
<name>A0A7T7BNA4_PENDI</name>
<dbReference type="GO" id="GO:0005763">
    <property type="term" value="C:mitochondrial small ribosomal subunit"/>
    <property type="evidence" value="ECO:0007669"/>
    <property type="project" value="TreeGrafter"/>
</dbReference>
<dbReference type="KEGG" id="pdp:PDIP_44050"/>
<dbReference type="InterPro" id="IPR039848">
    <property type="entry name" value="Ribosomal_mS35_mt"/>
</dbReference>
<feature type="domain" description="Small ribosomal subunit protein mS35 mitochondrial conserved" evidence="1">
    <location>
        <begin position="192"/>
        <end position="314"/>
    </location>
</feature>
<dbReference type="OMA" id="DTDIVRM"/>
<sequence>MASAARLLTRPARHMVQRGLMTPSSRYFSVSPLNRIQDDPVIPPPPKELNPEDFPPMPEYSVNLLTKEQRSMYDMMSPEERAAFDEENIRMVAEFNDPQKRAAAFEEIEQAVQKIEKEEDLRFEEIRPRRPGFWAEDEPDELVNMLEDGDEEINDDEITSLAHAGMELHREMREYARITAWDMPMLSKLAKPFTLPPPTHILRFRYTTYMGEQHPAEPKVVVELASQDLTPKYLTEAQRQTFLKLAGTRYNPQTDVIRMSSEKFSSRAQNKRYLVDVVNSMIKEAKEGDSFADIPLDLRHHKYKTRLQFPESWNMTETRRSQLAARRKERLAAEETRAALVDGNTVVSDAIKALPSLNPALQAKAADERERVAVKIGARKKVARR</sequence>
<protein>
    <submittedName>
        <fullName evidence="2">37S ribosomal protein Rsm24, putative</fullName>
    </submittedName>
</protein>
<keyword evidence="2" id="KW-0687">Ribonucleoprotein</keyword>
<dbReference type="Proteomes" id="UP000595662">
    <property type="component" value="Chromosome 4"/>
</dbReference>
<dbReference type="Pfam" id="PF10213">
    <property type="entry name" value="MRP-S28"/>
    <property type="match status" value="1"/>
</dbReference>
<dbReference type="GO" id="GO:0032543">
    <property type="term" value="P:mitochondrial translation"/>
    <property type="evidence" value="ECO:0007669"/>
    <property type="project" value="InterPro"/>
</dbReference>
<accession>A0A7T7BNA4</accession>
<dbReference type="InterPro" id="IPR019349">
    <property type="entry name" value="Ribosomal_mS35_mit"/>
</dbReference>